<gene>
    <name evidence="8" type="ORF">KAK06_00095</name>
</gene>
<proteinExistence type="predicted"/>
<keyword evidence="4" id="KW-0804">Transcription</keyword>
<accession>A0A941BI04</accession>
<name>A0A941BI04_9BURK</name>
<dbReference type="AlphaFoldDB" id="A0A941BI04"/>
<dbReference type="PANTHER" id="PTHR30055:SF234">
    <property type="entry name" value="HTH-TYPE TRANSCRIPTIONAL REGULATOR BETI"/>
    <property type="match status" value="1"/>
</dbReference>
<dbReference type="SUPFAM" id="SSF48498">
    <property type="entry name" value="Tetracyclin repressor-like, C-terminal domain"/>
    <property type="match status" value="1"/>
</dbReference>
<dbReference type="InterPro" id="IPR013572">
    <property type="entry name" value="Tscrpt_reg_MAATS_C"/>
</dbReference>
<comment type="caution">
    <text evidence="8">The sequence shown here is derived from an EMBL/GenBank/DDBJ whole genome shotgun (WGS) entry which is preliminary data.</text>
</comment>
<reference evidence="8" key="1">
    <citation type="submission" date="2021-04" db="EMBL/GenBank/DDBJ databases">
        <title>The genome sequence of Ideonella sp. 4Y11.</title>
        <authorList>
            <person name="Liu Y."/>
        </authorList>
    </citation>
    <scope>NUCLEOTIDE SEQUENCE</scope>
    <source>
        <strain evidence="8">4Y11</strain>
    </source>
</reference>
<dbReference type="InterPro" id="IPR036271">
    <property type="entry name" value="Tet_transcr_reg_TetR-rel_C_sf"/>
</dbReference>
<dbReference type="InterPro" id="IPR001647">
    <property type="entry name" value="HTH_TetR"/>
</dbReference>
<feature type="region of interest" description="Disordered" evidence="6">
    <location>
        <begin position="198"/>
        <end position="219"/>
    </location>
</feature>
<dbReference type="Gene3D" id="1.10.357.10">
    <property type="entry name" value="Tetracycline Repressor, domain 2"/>
    <property type="match status" value="1"/>
</dbReference>
<keyword evidence="2" id="KW-0805">Transcription regulation</keyword>
<dbReference type="RefSeq" id="WP_210799650.1">
    <property type="nucleotide sequence ID" value="NZ_JAGQDE010000001.1"/>
</dbReference>
<evidence type="ECO:0000256" key="1">
    <source>
        <dbReference type="ARBA" id="ARBA00022491"/>
    </source>
</evidence>
<dbReference type="Proteomes" id="UP000678374">
    <property type="component" value="Unassembled WGS sequence"/>
</dbReference>
<evidence type="ECO:0000256" key="6">
    <source>
        <dbReference type="SAM" id="MobiDB-lite"/>
    </source>
</evidence>
<dbReference type="Pfam" id="PF00440">
    <property type="entry name" value="TetR_N"/>
    <property type="match status" value="1"/>
</dbReference>
<dbReference type="PROSITE" id="PS50977">
    <property type="entry name" value="HTH_TETR_2"/>
    <property type="match status" value="1"/>
</dbReference>
<evidence type="ECO:0000259" key="7">
    <source>
        <dbReference type="PROSITE" id="PS50977"/>
    </source>
</evidence>
<dbReference type="GO" id="GO:0003700">
    <property type="term" value="F:DNA-binding transcription factor activity"/>
    <property type="evidence" value="ECO:0007669"/>
    <property type="project" value="TreeGrafter"/>
</dbReference>
<evidence type="ECO:0000256" key="4">
    <source>
        <dbReference type="ARBA" id="ARBA00023163"/>
    </source>
</evidence>
<dbReference type="EMBL" id="JAGQDE010000001">
    <property type="protein sequence ID" value="MBQ0957343.1"/>
    <property type="molecule type" value="Genomic_DNA"/>
</dbReference>
<protein>
    <submittedName>
        <fullName evidence="8">TetR family transcriptional regulator</fullName>
    </submittedName>
</protein>
<dbReference type="PRINTS" id="PR00455">
    <property type="entry name" value="HTHTETR"/>
</dbReference>
<evidence type="ECO:0000313" key="8">
    <source>
        <dbReference type="EMBL" id="MBQ0957343.1"/>
    </source>
</evidence>
<dbReference type="InterPro" id="IPR023772">
    <property type="entry name" value="DNA-bd_HTH_TetR-type_CS"/>
</dbReference>
<dbReference type="InterPro" id="IPR050109">
    <property type="entry name" value="HTH-type_TetR-like_transc_reg"/>
</dbReference>
<keyword evidence="1" id="KW-0678">Repressor</keyword>
<feature type="DNA-binding region" description="H-T-H motif" evidence="5">
    <location>
        <begin position="33"/>
        <end position="52"/>
    </location>
</feature>
<evidence type="ECO:0000256" key="5">
    <source>
        <dbReference type="PROSITE-ProRule" id="PRU00335"/>
    </source>
</evidence>
<evidence type="ECO:0000313" key="9">
    <source>
        <dbReference type="Proteomes" id="UP000678374"/>
    </source>
</evidence>
<dbReference type="PANTHER" id="PTHR30055">
    <property type="entry name" value="HTH-TYPE TRANSCRIPTIONAL REGULATOR RUTR"/>
    <property type="match status" value="1"/>
</dbReference>
<dbReference type="Pfam" id="PF08361">
    <property type="entry name" value="TetR_C_2"/>
    <property type="match status" value="1"/>
</dbReference>
<dbReference type="SUPFAM" id="SSF46689">
    <property type="entry name" value="Homeodomain-like"/>
    <property type="match status" value="1"/>
</dbReference>
<sequence>MVRKSKADALVTRQQLLDAAEQVFLSQGVAGTSLQQVAAAAGLTRGAIYWHFQDKAALFTAMMDRVTLPCECAFDLARSAAPCDPAATLRGMAMAPLRELSSHAQMQRVFRIAMHLTEYTGELAPVGERHRQAVAGFVGAMELPCRTLAPDAHGAALGLFGLIDGLMRQWTMDPSAFDLVAVGERAVAAYVAGLAATASPPAAPAGSRRKSPARPVPST</sequence>
<dbReference type="InterPro" id="IPR009057">
    <property type="entry name" value="Homeodomain-like_sf"/>
</dbReference>
<keyword evidence="9" id="KW-1185">Reference proteome</keyword>
<feature type="domain" description="HTH tetR-type" evidence="7">
    <location>
        <begin position="10"/>
        <end position="70"/>
    </location>
</feature>
<dbReference type="GO" id="GO:0000976">
    <property type="term" value="F:transcription cis-regulatory region binding"/>
    <property type="evidence" value="ECO:0007669"/>
    <property type="project" value="TreeGrafter"/>
</dbReference>
<evidence type="ECO:0000256" key="2">
    <source>
        <dbReference type="ARBA" id="ARBA00023015"/>
    </source>
</evidence>
<evidence type="ECO:0000256" key="3">
    <source>
        <dbReference type="ARBA" id="ARBA00023125"/>
    </source>
</evidence>
<keyword evidence="3 5" id="KW-0238">DNA-binding</keyword>
<dbReference type="PROSITE" id="PS01081">
    <property type="entry name" value="HTH_TETR_1"/>
    <property type="match status" value="1"/>
</dbReference>
<organism evidence="8 9">
    <name type="scientific">Ideonella aquatica</name>
    <dbReference type="NCBI Taxonomy" id="2824119"/>
    <lineage>
        <taxon>Bacteria</taxon>
        <taxon>Pseudomonadati</taxon>
        <taxon>Pseudomonadota</taxon>
        <taxon>Betaproteobacteria</taxon>
        <taxon>Burkholderiales</taxon>
        <taxon>Sphaerotilaceae</taxon>
        <taxon>Ideonella</taxon>
    </lineage>
</organism>